<protein>
    <recommendedName>
        <fullName evidence="4">Glycoprotein</fullName>
    </recommendedName>
</protein>
<feature type="transmembrane region" description="Helical" evidence="1">
    <location>
        <begin position="512"/>
        <end position="535"/>
    </location>
</feature>
<proteinExistence type="predicted"/>
<reference evidence="2 3" key="1">
    <citation type="journal article" date="2016" name="Nature">
        <title>Redefining the invertebrate RNA virosphere.</title>
        <authorList>
            <person name="Shi M."/>
            <person name="Lin X.D."/>
            <person name="Tian J.H."/>
            <person name="Chen L.J."/>
            <person name="Chen X."/>
            <person name="Li C.X."/>
            <person name="Qin X.C."/>
            <person name="Li J."/>
            <person name="Cao J.P."/>
            <person name="Eden J.S."/>
            <person name="Buchmann J."/>
            <person name="Wang W."/>
            <person name="Xu J."/>
            <person name="Holmes E.C."/>
            <person name="Zhang Y.Z."/>
        </authorList>
    </citation>
    <scope>NUCLEOTIDE SEQUENCE [LARGE SCALE GENOMIC DNA]</scope>
    <source>
        <strain evidence="2 3">QTM24798</strain>
    </source>
</reference>
<accession>A0A1L3KMU6</accession>
<keyword evidence="1" id="KW-1133">Transmembrane helix</keyword>
<keyword evidence="3" id="KW-1185">Reference proteome</keyword>
<evidence type="ECO:0008006" key="4">
    <source>
        <dbReference type="Google" id="ProtNLM"/>
    </source>
</evidence>
<dbReference type="GeneID" id="65099205"/>
<dbReference type="RefSeq" id="YP_010084248.1">
    <property type="nucleotide sequence ID" value="NC_055114.1"/>
</dbReference>
<dbReference type="KEGG" id="vg:65099205"/>
<dbReference type="EMBL" id="KX884421">
    <property type="protein sequence ID" value="APG78704.1"/>
    <property type="molecule type" value="Genomic_RNA"/>
</dbReference>
<keyword evidence="1" id="KW-0812">Transmembrane</keyword>
<keyword evidence="1" id="KW-0472">Membrane</keyword>
<evidence type="ECO:0000313" key="3">
    <source>
        <dbReference type="Proteomes" id="UP000269427"/>
    </source>
</evidence>
<name>A0A1L3KMU6_9MONO</name>
<organism evidence="2 3">
    <name type="scientific">Hubei rhabdo-like virus 6</name>
    <dbReference type="NCBI Taxonomy" id="1923190"/>
    <lineage>
        <taxon>Viruses</taxon>
        <taxon>Riboviria</taxon>
        <taxon>Orthornavirae</taxon>
        <taxon>Negarnaviricota</taxon>
        <taxon>Haploviricotina</taxon>
        <taxon>Monjiviricetes</taxon>
        <taxon>Mononegavirales</taxon>
        <taxon>Artoviridae</taxon>
        <taxon>Peropuvirus</taxon>
        <taxon>Peropuvirus hubeiense</taxon>
    </lineage>
</organism>
<sequence>MIFGLIPTGLGLVGYDCSKHTDKVTYLQDDKNNCSTYQLNTYQEEPWRGTVLQIPLTTTKHHRTCSLVLKTYTMYCTYSGNPTQLELEKDDFETTNYQLTGAECSKAWEHQLFIFQGVHLKIKVPGITKILIGSDISEDGFCLTTRSTSQVIKGHIELIWSPVTEWTDIDGNPQSRELDDSKLTWIENRTASTTQDGIVVLSNSPPTSICSWEQLYQGDGKLLTQDSKEQYVVIPSLPAGFRINSQRRLCNLMVSTTEDSSIFLINTTALSLPIATNHFKGRYSTVISSGITGLSLLNQLVHSHSSKTLLENQCILESMVRENIIQQAMTHPHQAALLLLGQLGWTIVIAGNGVVIKRCKEVTVSVVPQSICYTDIPINIANSTHLGFIHPVTRVISSSSFQISCQDDVLPIFSIRGKNYQLNPKLSHIGNLPHLPSRLSKMSINFTSSKGGLYSHEILETMDQPDDHMTRREEVGRQLLKMGDGSFHHRQDSAGVLGNMVGLIMDSAPGHWLYTCVLIFSILSIILNVILWIIIIKSKLWLILFNKERIAAYQAQLLSSPC</sequence>
<evidence type="ECO:0000256" key="1">
    <source>
        <dbReference type="SAM" id="Phobius"/>
    </source>
</evidence>
<evidence type="ECO:0000313" key="2">
    <source>
        <dbReference type="EMBL" id="APG78704.1"/>
    </source>
</evidence>
<dbReference type="Proteomes" id="UP000269427">
    <property type="component" value="Segment"/>
</dbReference>
<dbReference type="Pfam" id="PF24664">
    <property type="entry name" value="Monjiviricetes_fusion"/>
    <property type="match status" value="1"/>
</dbReference>